<dbReference type="InterPro" id="IPR015917">
    <property type="entry name" value="Pept_C14A"/>
</dbReference>
<accession>A0AAV7XEF4</accession>
<dbReference type="PANTHER" id="PTHR22576:SF41">
    <property type="entry name" value="CASPASE 14, APOPTOSIS-RELATED CYSTEINE PEPTIDASE"/>
    <property type="match status" value="1"/>
</dbReference>
<sequence length="457" mass="50004">MATATRSTGYAQQPGVALIVNQRDYGGGRLDRAGSDADRRSLEDLFEVMGYERVVVNDCASHELLDYIDDAVGQYDRDHDGPFFLCILAHGEKESITFKDGHSIETVKILDHMQGLRRLHGKPKIVIIESCRGTNLMTLSRDGAAEIRTPSYFGLDGLTGEKRDPAADLLVFWSCLQGRVSYIHSQLGSWFINVLCDSILEKFYRYPKQPLSFLSITPVVNGLMEKPFYLCGNGRAEKVFKTSEVRHTLTADLLLSPAPGARAQRLLEPAFRRVRCIHERLRAISRDPNSTSPTAAAASTSGPVDELMVQVQAMSLGGARAAQPVGPPVRRAPAAQPARAPVRRAPAAQPARAPVGGKSTGAARREDEDIDVECDCRDGCGRRCPCDGEGFACVAECHGGRSCGNAPNCRCEKIDCRTNKCGCFKDGWLCDEGCHRGAVAPNCRNRKPSGRRRRARD</sequence>
<organism evidence="7 8">
    <name type="scientific">Megalurothrips usitatus</name>
    <name type="common">bean blossom thrips</name>
    <dbReference type="NCBI Taxonomy" id="439358"/>
    <lineage>
        <taxon>Eukaryota</taxon>
        <taxon>Metazoa</taxon>
        <taxon>Ecdysozoa</taxon>
        <taxon>Arthropoda</taxon>
        <taxon>Hexapoda</taxon>
        <taxon>Insecta</taxon>
        <taxon>Pterygota</taxon>
        <taxon>Neoptera</taxon>
        <taxon>Paraneoptera</taxon>
        <taxon>Thysanoptera</taxon>
        <taxon>Terebrantia</taxon>
        <taxon>Thripoidea</taxon>
        <taxon>Thripidae</taxon>
        <taxon>Megalurothrips</taxon>
    </lineage>
</organism>
<dbReference type="InterPro" id="IPR029030">
    <property type="entry name" value="Caspase-like_dom_sf"/>
</dbReference>
<dbReference type="Gene3D" id="3.40.50.1460">
    <property type="match status" value="1"/>
</dbReference>
<dbReference type="PROSITE" id="PS50207">
    <property type="entry name" value="CASPASE_P10"/>
    <property type="match status" value="1"/>
</dbReference>
<feature type="domain" description="Caspase family p20" evidence="5">
    <location>
        <begin position="13"/>
        <end position="135"/>
    </location>
</feature>
<dbReference type="SMART" id="SM00115">
    <property type="entry name" value="CASc"/>
    <property type="match status" value="1"/>
</dbReference>
<feature type="domain" description="CXC" evidence="6">
    <location>
        <begin position="352"/>
        <end position="455"/>
    </location>
</feature>
<feature type="region of interest" description="Disordered" evidence="3">
    <location>
        <begin position="319"/>
        <end position="364"/>
    </location>
</feature>
<evidence type="ECO:0000313" key="8">
    <source>
        <dbReference type="Proteomes" id="UP001075354"/>
    </source>
</evidence>
<evidence type="ECO:0000256" key="1">
    <source>
        <dbReference type="ARBA" id="ARBA00010134"/>
    </source>
</evidence>
<dbReference type="InterPro" id="IPR002138">
    <property type="entry name" value="Pept_C14_p10"/>
</dbReference>
<dbReference type="Proteomes" id="UP001075354">
    <property type="component" value="Chromosome 11"/>
</dbReference>
<feature type="compositionally biased region" description="Low complexity" evidence="3">
    <location>
        <begin position="319"/>
        <end position="357"/>
    </location>
</feature>
<comment type="caution">
    <text evidence="7">The sequence shown here is derived from an EMBL/GenBank/DDBJ whole genome shotgun (WGS) entry which is preliminary data.</text>
</comment>
<dbReference type="InterPro" id="IPR026489">
    <property type="entry name" value="CXC_dom"/>
</dbReference>
<gene>
    <name evidence="7" type="ORF">ONE63_002094</name>
</gene>
<dbReference type="GO" id="GO:0004197">
    <property type="term" value="F:cysteine-type endopeptidase activity"/>
    <property type="evidence" value="ECO:0007669"/>
    <property type="project" value="InterPro"/>
</dbReference>
<evidence type="ECO:0000256" key="2">
    <source>
        <dbReference type="RuleBase" id="RU003971"/>
    </source>
</evidence>
<proteinExistence type="inferred from homology"/>
<dbReference type="EMBL" id="JAPTSV010000011">
    <property type="protein sequence ID" value="KAJ1522957.1"/>
    <property type="molecule type" value="Genomic_DNA"/>
</dbReference>
<evidence type="ECO:0000259" key="5">
    <source>
        <dbReference type="PROSITE" id="PS50208"/>
    </source>
</evidence>
<feature type="domain" description="Caspase family p10" evidence="4">
    <location>
        <begin position="159"/>
        <end position="197"/>
    </location>
</feature>
<keyword evidence="8" id="KW-1185">Reference proteome</keyword>
<dbReference type="InterPro" id="IPR001309">
    <property type="entry name" value="Pept_C14_p20"/>
</dbReference>
<name>A0AAV7XEF4_9NEOP</name>
<protein>
    <submittedName>
        <fullName evidence="7">Uncharacterized protein</fullName>
    </submittedName>
</protein>
<dbReference type="GO" id="GO:0006508">
    <property type="term" value="P:proteolysis"/>
    <property type="evidence" value="ECO:0007669"/>
    <property type="project" value="InterPro"/>
</dbReference>
<reference evidence="7" key="1">
    <citation type="submission" date="2022-12" db="EMBL/GenBank/DDBJ databases">
        <title>Chromosome-level genome assembly of the bean flower thrips Megalurothrips usitatus.</title>
        <authorList>
            <person name="Ma L."/>
            <person name="Liu Q."/>
            <person name="Li H."/>
            <person name="Cai W."/>
        </authorList>
    </citation>
    <scope>NUCLEOTIDE SEQUENCE</scope>
    <source>
        <strain evidence="7">Cailab_2022a</strain>
    </source>
</reference>
<evidence type="ECO:0000259" key="6">
    <source>
        <dbReference type="PROSITE" id="PS51633"/>
    </source>
</evidence>
<dbReference type="Pfam" id="PF00656">
    <property type="entry name" value="Peptidase_C14"/>
    <property type="match status" value="1"/>
</dbReference>
<evidence type="ECO:0000313" key="7">
    <source>
        <dbReference type="EMBL" id="KAJ1522957.1"/>
    </source>
</evidence>
<dbReference type="InterPro" id="IPR052039">
    <property type="entry name" value="Caspase-related_regulators"/>
</dbReference>
<evidence type="ECO:0000256" key="3">
    <source>
        <dbReference type="SAM" id="MobiDB-lite"/>
    </source>
</evidence>
<dbReference type="PRINTS" id="PR00376">
    <property type="entry name" value="IL1BCENZYME"/>
</dbReference>
<dbReference type="AlphaFoldDB" id="A0AAV7XEF4"/>
<dbReference type="PROSITE" id="PS51633">
    <property type="entry name" value="CXC"/>
    <property type="match status" value="1"/>
</dbReference>
<dbReference type="InterPro" id="IPR011600">
    <property type="entry name" value="Pept_C14_caspase"/>
</dbReference>
<dbReference type="SUPFAM" id="SSF52129">
    <property type="entry name" value="Caspase-like"/>
    <property type="match status" value="1"/>
</dbReference>
<dbReference type="PROSITE" id="PS50208">
    <property type="entry name" value="CASPASE_P20"/>
    <property type="match status" value="1"/>
</dbReference>
<evidence type="ECO:0000259" key="4">
    <source>
        <dbReference type="PROSITE" id="PS50207"/>
    </source>
</evidence>
<comment type="similarity">
    <text evidence="1 2">Belongs to the peptidase C14A family.</text>
</comment>
<dbReference type="PANTHER" id="PTHR22576">
    <property type="entry name" value="MUCOSA ASSOCIATED LYMPHOID TISSUE LYMPHOMA TRANSLOCATION PROTEIN 1/PARACASPASE"/>
    <property type="match status" value="1"/>
</dbReference>